<protein>
    <submittedName>
        <fullName evidence="2">Uncharacterized protein</fullName>
    </submittedName>
</protein>
<sequence>MLYRKQRGPASWGVILGAGILGLLLGFLGGRGSAPQPTIQSLLQPAAQHVRQAVGALDIVELEYARALKGNRASQQASVQALAQARSELAQATALEQLYPQSFTQADRALDAAARAIQTQQPQAVVVQALETVRTVTRQFTVKP</sequence>
<keyword evidence="1" id="KW-0812">Transmembrane</keyword>
<accession>A0A1U7NWH1</accession>
<proteinExistence type="predicted"/>
<dbReference type="EMBL" id="MSTI01000107">
    <property type="protein sequence ID" value="OLV17259.1"/>
    <property type="molecule type" value="Genomic_DNA"/>
</dbReference>
<evidence type="ECO:0000313" key="3">
    <source>
        <dbReference type="EMBL" id="OLV18680.1"/>
    </source>
</evidence>
<keyword evidence="4" id="KW-1185">Reference proteome</keyword>
<keyword evidence="1" id="KW-1133">Transmembrane helix</keyword>
<evidence type="ECO:0000256" key="1">
    <source>
        <dbReference type="SAM" id="Phobius"/>
    </source>
</evidence>
<dbReference type="EMBL" id="MSTI01000062">
    <property type="protein sequence ID" value="OLV18680.1"/>
    <property type="molecule type" value="Genomic_DNA"/>
</dbReference>
<dbReference type="AlphaFoldDB" id="A0A1U7NWH1"/>
<name>A0A1U7NWH1_9DEIO</name>
<reference evidence="2 4" key="1">
    <citation type="submission" date="2017-01" db="EMBL/GenBank/DDBJ databases">
        <title>Genome Analysis of Deinococcus marmoris KOPRI26562.</title>
        <authorList>
            <person name="Kim J.H."/>
            <person name="Oh H.-M."/>
        </authorList>
    </citation>
    <scope>NUCLEOTIDE SEQUENCE [LARGE SCALE GENOMIC DNA]</scope>
    <source>
        <strain evidence="2 4">KOPRI26562</strain>
    </source>
</reference>
<dbReference type="STRING" id="249408.BOO71_0005080"/>
<evidence type="ECO:0000313" key="2">
    <source>
        <dbReference type="EMBL" id="OLV17259.1"/>
    </source>
</evidence>
<organism evidence="2 4">
    <name type="scientific">Deinococcus marmoris</name>
    <dbReference type="NCBI Taxonomy" id="249408"/>
    <lineage>
        <taxon>Bacteria</taxon>
        <taxon>Thermotogati</taxon>
        <taxon>Deinococcota</taxon>
        <taxon>Deinococci</taxon>
        <taxon>Deinococcales</taxon>
        <taxon>Deinococcaceae</taxon>
        <taxon>Deinococcus</taxon>
    </lineage>
</organism>
<dbReference type="OrthoDB" id="71551at2"/>
<comment type="caution">
    <text evidence="2">The sequence shown here is derived from an EMBL/GenBank/DDBJ whole genome shotgun (WGS) entry which is preliminary data.</text>
</comment>
<keyword evidence="1" id="KW-0472">Membrane</keyword>
<dbReference type="Proteomes" id="UP000186607">
    <property type="component" value="Unassembled WGS sequence"/>
</dbReference>
<evidence type="ECO:0000313" key="4">
    <source>
        <dbReference type="Proteomes" id="UP000186607"/>
    </source>
</evidence>
<gene>
    <name evidence="3" type="ORF">BOO71_0005080</name>
    <name evidence="2" type="ORF">BOO71_0009391</name>
</gene>
<feature type="transmembrane region" description="Helical" evidence="1">
    <location>
        <begin position="12"/>
        <end position="30"/>
    </location>
</feature>
<dbReference type="RefSeq" id="WP_075831556.1">
    <property type="nucleotide sequence ID" value="NZ_MSTI01000062.1"/>
</dbReference>